<organism evidence="2">
    <name type="scientific">Paraconexibacter sp. AEG42_29</name>
    <dbReference type="NCBI Taxonomy" id="2997339"/>
    <lineage>
        <taxon>Bacteria</taxon>
        <taxon>Bacillati</taxon>
        <taxon>Actinomycetota</taxon>
        <taxon>Thermoleophilia</taxon>
        <taxon>Solirubrobacterales</taxon>
        <taxon>Paraconexibacteraceae</taxon>
        <taxon>Paraconexibacter</taxon>
    </lineage>
</organism>
<dbReference type="InterPro" id="IPR058226">
    <property type="entry name" value="AZOBR_p60025-like"/>
</dbReference>
<feature type="transmembrane region" description="Helical" evidence="1">
    <location>
        <begin position="252"/>
        <end position="272"/>
    </location>
</feature>
<dbReference type="NCBIfam" id="NF046093">
    <property type="entry name" value="AZOBR_p60025_fam"/>
    <property type="match status" value="1"/>
</dbReference>
<feature type="transmembrane region" description="Helical" evidence="1">
    <location>
        <begin position="207"/>
        <end position="240"/>
    </location>
</feature>
<evidence type="ECO:0008006" key="3">
    <source>
        <dbReference type="Google" id="ProtNLM"/>
    </source>
</evidence>
<dbReference type="AlphaFoldDB" id="A0AAU7AS37"/>
<dbReference type="RefSeq" id="WP_354700967.1">
    <property type="nucleotide sequence ID" value="NZ_CP114014.1"/>
</dbReference>
<protein>
    <recommendedName>
        <fullName evidence="3">Glycosyltransferase RgtA/B/C/D-like domain-containing protein</fullName>
    </recommendedName>
</protein>
<evidence type="ECO:0000313" key="2">
    <source>
        <dbReference type="EMBL" id="XAY04428.1"/>
    </source>
</evidence>
<proteinExistence type="predicted"/>
<accession>A0AAU7AS37</accession>
<keyword evidence="1" id="KW-0812">Transmembrane</keyword>
<keyword evidence="1" id="KW-1133">Transmembrane helix</keyword>
<dbReference type="KEGG" id="parq:DSM112329_01261"/>
<feature type="transmembrane region" description="Helical" evidence="1">
    <location>
        <begin position="368"/>
        <end position="384"/>
    </location>
</feature>
<feature type="transmembrane region" description="Helical" evidence="1">
    <location>
        <begin position="345"/>
        <end position="362"/>
    </location>
</feature>
<name>A0AAU7AS37_9ACTN</name>
<gene>
    <name evidence="2" type="ORF">DSM112329_01261</name>
</gene>
<feature type="transmembrane region" description="Helical" evidence="1">
    <location>
        <begin position="166"/>
        <end position="187"/>
    </location>
</feature>
<dbReference type="EMBL" id="CP114014">
    <property type="protein sequence ID" value="XAY04428.1"/>
    <property type="molecule type" value="Genomic_DNA"/>
</dbReference>
<feature type="transmembrane region" description="Helical" evidence="1">
    <location>
        <begin position="138"/>
        <end position="159"/>
    </location>
</feature>
<sequence length="407" mass="42546">MATTTIASPPVQPSRPTLAGAIAGRVAQARPRDVVLVAALGLAGLWLTFLAHYHGHVVDFSIFGQELAGLVGPPSDAHPIVGQGYDGQFFWRLGNDPLLLDPQTLHMLAGDQAYRAQRIFYPALAWLLGGGQGAALPYTLQLVAWGAVLGLVGLMATVAQAHGRSAWWGLCLGVLPGMYLGAARGLADPLATTMMIGAFVALDRRRYGWAAAATVAAVLTRETMIVLPLAIVACGAASFAGLPQRLRPERPALGAWMVAAAGIVVYGAWQAYASIRLGVTPARSTPDGQFSGMFAFVPQQLEVTGRDVGAGGRFVLLAVANPVYLAAMAGAAAVAVFALSRRIGVPELCAAGFALVAVTQSYGDHWSYTRASAPLFAALAYIALTRGYQRTLIMIACGVVLVPLYPA</sequence>
<feature type="transmembrane region" description="Helical" evidence="1">
    <location>
        <begin position="34"/>
        <end position="53"/>
    </location>
</feature>
<keyword evidence="1" id="KW-0472">Membrane</keyword>
<feature type="transmembrane region" description="Helical" evidence="1">
    <location>
        <begin position="314"/>
        <end position="338"/>
    </location>
</feature>
<evidence type="ECO:0000256" key="1">
    <source>
        <dbReference type="SAM" id="Phobius"/>
    </source>
</evidence>
<reference evidence="2" key="1">
    <citation type="submission" date="2022-12" db="EMBL/GenBank/DDBJ databases">
        <title>Paraconexibacter alkalitolerans sp. nov. and Baekduia alba sp. nov., isolated from soil and emended description of the genera Paraconexibacter (Chun et al., 2020) and Baekduia (An et al., 2020).</title>
        <authorList>
            <person name="Vieira S."/>
            <person name="Huber K.J."/>
            <person name="Geppert A."/>
            <person name="Wolf J."/>
            <person name="Neumann-Schaal M."/>
            <person name="Muesken M."/>
            <person name="Overmann J."/>
        </authorList>
    </citation>
    <scope>NUCLEOTIDE SEQUENCE</scope>
    <source>
        <strain evidence="2">AEG42_29</strain>
    </source>
</reference>